<dbReference type="PANTHER" id="PTHR43649">
    <property type="entry name" value="ARABINOSE-BINDING PROTEIN-RELATED"/>
    <property type="match status" value="1"/>
</dbReference>
<dbReference type="Proteomes" id="UP000295696">
    <property type="component" value="Unassembled WGS sequence"/>
</dbReference>
<dbReference type="Pfam" id="PF01547">
    <property type="entry name" value="SBP_bac_1"/>
    <property type="match status" value="1"/>
</dbReference>
<evidence type="ECO:0000256" key="1">
    <source>
        <dbReference type="ARBA" id="ARBA00004418"/>
    </source>
</evidence>
<reference evidence="4 5" key="1">
    <citation type="submission" date="2019-03" db="EMBL/GenBank/DDBJ databases">
        <title>Genomic Encyclopedia of Type Strains, Phase IV (KMG-IV): sequencing the most valuable type-strain genomes for metagenomic binning, comparative biology and taxonomic classification.</title>
        <authorList>
            <person name="Goeker M."/>
        </authorList>
    </citation>
    <scope>NUCLEOTIDE SEQUENCE [LARGE SCALE GENOMIC DNA]</scope>
    <source>
        <strain evidence="4 5">DSM 104836</strain>
    </source>
</reference>
<dbReference type="InterPro" id="IPR006059">
    <property type="entry name" value="SBP"/>
</dbReference>
<keyword evidence="3" id="KW-0732">Signal</keyword>
<dbReference type="EMBL" id="SLZU01000038">
    <property type="protein sequence ID" value="TCS52484.1"/>
    <property type="molecule type" value="Genomic_DNA"/>
</dbReference>
<feature type="chain" id="PRO_5020745236" evidence="3">
    <location>
        <begin position="31"/>
        <end position="438"/>
    </location>
</feature>
<dbReference type="InterPro" id="IPR006311">
    <property type="entry name" value="TAT_signal"/>
</dbReference>
<dbReference type="PROSITE" id="PS51318">
    <property type="entry name" value="TAT"/>
    <property type="match status" value="1"/>
</dbReference>
<accession>A0A4R3IRW2</accession>
<dbReference type="PANTHER" id="PTHR43649:SF12">
    <property type="entry name" value="DIACETYLCHITOBIOSE BINDING PROTEIN DASA"/>
    <property type="match status" value="1"/>
</dbReference>
<dbReference type="InterPro" id="IPR050490">
    <property type="entry name" value="Bact_solute-bd_prot1"/>
</dbReference>
<keyword evidence="5" id="KW-1185">Reference proteome</keyword>
<dbReference type="AlphaFoldDB" id="A0A4R3IRW2"/>
<sequence>MSNSISRRRFLGTTAAVGAVTFLPGTPALAASGEISVWKFGGTPQEVEVWAQRNEAFSEANPDIDLNYSYFNGQIRRQKILAGFQTNRLADVIIAFGQDIPEFAGFGMIQPLDDIAGDKIEGWKERIVSEVYESGVHEGKLYALPTYVDMASFLAINLDAMEEAGFDRPPETWDEVREYAKAMTKPDRPGIAFPATTAPVDINIFEGLAYANGGRIFDEETGKVTLNDKGVVDALQFYVDLINDGSTPANTSLTETFFRDTAQLFGQGRSAMWIGLSWLNTPWGVNEDVRWTGVPMPKPENPSGSFEPVSAIMDGTAMLMVSSRSKNPEAAAEYVDFWSQDQQLEVWGGQPEIARIPAGKAAWDNAELKEAWPNWVKAYDEGTLFKGGAPMPRFIGVSAIESALGTAIQQAVLGQKMPQEALDEATAAAQGQIDLIRG</sequence>
<name>A0A4R3IRW2_9RHOB</name>
<dbReference type="Gene3D" id="3.40.190.10">
    <property type="entry name" value="Periplasmic binding protein-like II"/>
    <property type="match status" value="1"/>
</dbReference>
<dbReference type="SUPFAM" id="SSF53850">
    <property type="entry name" value="Periplasmic binding protein-like II"/>
    <property type="match status" value="1"/>
</dbReference>
<comment type="subcellular location">
    <subcellularLocation>
        <location evidence="1">Periplasm</location>
    </subcellularLocation>
</comment>
<gene>
    <name evidence="4" type="ORF">EDD52_13815</name>
</gene>
<organism evidence="4 5">
    <name type="scientific">Primorskyibacter sedentarius</name>
    <dbReference type="NCBI Taxonomy" id="745311"/>
    <lineage>
        <taxon>Bacteria</taxon>
        <taxon>Pseudomonadati</taxon>
        <taxon>Pseudomonadota</taxon>
        <taxon>Alphaproteobacteria</taxon>
        <taxon>Rhodobacterales</taxon>
        <taxon>Roseobacteraceae</taxon>
        <taxon>Primorskyibacter</taxon>
    </lineage>
</organism>
<evidence type="ECO:0000313" key="4">
    <source>
        <dbReference type="EMBL" id="TCS52484.1"/>
    </source>
</evidence>
<evidence type="ECO:0000256" key="2">
    <source>
        <dbReference type="ARBA" id="ARBA00008520"/>
    </source>
</evidence>
<dbReference type="GO" id="GO:0042597">
    <property type="term" value="C:periplasmic space"/>
    <property type="evidence" value="ECO:0007669"/>
    <property type="project" value="UniProtKB-SubCell"/>
</dbReference>
<comment type="similarity">
    <text evidence="2">Belongs to the bacterial solute-binding protein 1 family.</text>
</comment>
<evidence type="ECO:0000256" key="3">
    <source>
        <dbReference type="SAM" id="SignalP"/>
    </source>
</evidence>
<comment type="caution">
    <text evidence="4">The sequence shown here is derived from an EMBL/GenBank/DDBJ whole genome shotgun (WGS) entry which is preliminary data.</text>
</comment>
<dbReference type="CDD" id="cd13585">
    <property type="entry name" value="PBP2_TMBP_like"/>
    <property type="match status" value="1"/>
</dbReference>
<feature type="signal peptide" evidence="3">
    <location>
        <begin position="1"/>
        <end position="30"/>
    </location>
</feature>
<proteinExistence type="inferred from homology"/>
<protein>
    <submittedName>
        <fullName evidence="4">Carbohydrate ABC transporter substrate-binding protein (CUT1 family)</fullName>
    </submittedName>
</protein>
<evidence type="ECO:0000313" key="5">
    <source>
        <dbReference type="Proteomes" id="UP000295696"/>
    </source>
</evidence>